<organism evidence="3 4">
    <name type="scientific">Rhizoclosmatium globosum</name>
    <dbReference type="NCBI Taxonomy" id="329046"/>
    <lineage>
        <taxon>Eukaryota</taxon>
        <taxon>Fungi</taxon>
        <taxon>Fungi incertae sedis</taxon>
        <taxon>Chytridiomycota</taxon>
        <taxon>Chytridiomycota incertae sedis</taxon>
        <taxon>Chytridiomycetes</taxon>
        <taxon>Chytridiales</taxon>
        <taxon>Chytriomycetaceae</taxon>
        <taxon>Rhizoclosmatium</taxon>
    </lineage>
</organism>
<evidence type="ECO:0000313" key="2">
    <source>
        <dbReference type="EMBL" id="ORY22065.1"/>
    </source>
</evidence>
<reference evidence="3 4" key="1">
    <citation type="submission" date="2016-07" db="EMBL/GenBank/DDBJ databases">
        <title>Pervasive Adenine N6-methylation of Active Genes in Fungi.</title>
        <authorList>
            <consortium name="DOE Joint Genome Institute"/>
            <person name="Mondo S.J."/>
            <person name="Dannebaum R.O."/>
            <person name="Kuo R.C."/>
            <person name="Labutti K."/>
            <person name="Haridas S."/>
            <person name="Kuo A."/>
            <person name="Salamov A."/>
            <person name="Ahrendt S.R."/>
            <person name="Lipzen A."/>
            <person name="Sullivan W."/>
            <person name="Andreopoulos W.B."/>
            <person name="Clum A."/>
            <person name="Lindquist E."/>
            <person name="Daum C."/>
            <person name="Ramamoorthy G.K."/>
            <person name="Gryganskyi A."/>
            <person name="Culley D."/>
            <person name="Magnuson J.K."/>
            <person name="James T.Y."/>
            <person name="O'Malley M.A."/>
            <person name="Stajich J.E."/>
            <person name="Spatafora J.W."/>
            <person name="Visel A."/>
            <person name="Grigoriev I.V."/>
        </authorList>
    </citation>
    <scope>NUCLEOTIDE SEQUENCE [LARGE SCALE GENOMIC DNA]</scope>
    <source>
        <strain evidence="3 4">JEL800</strain>
    </source>
</reference>
<dbReference type="Proteomes" id="UP000193642">
    <property type="component" value="Unassembled WGS sequence"/>
</dbReference>
<evidence type="ECO:0000256" key="1">
    <source>
        <dbReference type="SAM" id="MobiDB-lite"/>
    </source>
</evidence>
<dbReference type="OrthoDB" id="2169229at2759"/>
<evidence type="ECO:0000313" key="3">
    <source>
        <dbReference type="EMBL" id="ORY50278.1"/>
    </source>
</evidence>
<name>A0A1Y2CT99_9FUNG</name>
<proteinExistence type="predicted"/>
<accession>A0A1Y2CT99</accession>
<protein>
    <submittedName>
        <fullName evidence="3">Uncharacterized protein</fullName>
    </submittedName>
</protein>
<keyword evidence="4" id="KW-1185">Reference proteome</keyword>
<feature type="region of interest" description="Disordered" evidence="1">
    <location>
        <begin position="231"/>
        <end position="259"/>
    </location>
</feature>
<dbReference type="EMBL" id="MCGO01000007">
    <property type="protein sequence ID" value="ORY50278.1"/>
    <property type="molecule type" value="Genomic_DNA"/>
</dbReference>
<evidence type="ECO:0000313" key="4">
    <source>
        <dbReference type="Proteomes" id="UP000193642"/>
    </source>
</evidence>
<dbReference type="AlphaFoldDB" id="A0A1Y2CT99"/>
<sequence>MATVQASYRLERYTAPCLPTLLRTVHDSLWNRKTFKQLHQLPIVIRKHRQMFTSLNIVPKKDLNDLRKVALTTSRESRLKKERELASLTQTEVEIDFEAMQKEIDDATDLQNSMDVDNDDEEVVVQQNAANLSEMRGSKAAVKVKRSREKFDAESEDLEAERAILAPDFKKQKTQDNRTDPIITVPKASSQVHYPRIRLKIELVTRPSATNHDGTSTPPTSYLKFKLRLPSVPVSTSPPRFPRIKLRLPPQPSTQENTA</sequence>
<dbReference type="EMBL" id="MCGO01000187">
    <property type="protein sequence ID" value="ORY22065.1"/>
    <property type="molecule type" value="Genomic_DNA"/>
</dbReference>
<gene>
    <name evidence="2" type="ORF">BCR33DRAFT_749187</name>
    <name evidence="3" type="ORF">BCR33DRAFT_781039</name>
</gene>
<comment type="caution">
    <text evidence="3">The sequence shown here is derived from an EMBL/GenBank/DDBJ whole genome shotgun (WGS) entry which is preliminary data.</text>
</comment>